<accession>A0A6P5Z8R8</accession>
<comment type="subcellular location">
    <subcellularLocation>
        <location evidence="1">Nucleus</location>
    </subcellularLocation>
</comment>
<dbReference type="Proteomes" id="UP000515121">
    <property type="component" value="Unplaced"/>
</dbReference>
<keyword evidence="3" id="KW-0238">DNA-binding</keyword>
<feature type="compositionally biased region" description="Basic residues" evidence="6">
    <location>
        <begin position="143"/>
        <end position="152"/>
    </location>
</feature>
<evidence type="ECO:0000259" key="7">
    <source>
        <dbReference type="PROSITE" id="PS50090"/>
    </source>
</evidence>
<dbReference type="CDD" id="cd00167">
    <property type="entry name" value="SANT"/>
    <property type="match status" value="2"/>
</dbReference>
<dbReference type="InterPro" id="IPR001005">
    <property type="entry name" value="SANT/Myb"/>
</dbReference>
<evidence type="ECO:0000256" key="3">
    <source>
        <dbReference type="ARBA" id="ARBA00023125"/>
    </source>
</evidence>
<dbReference type="InterPro" id="IPR009057">
    <property type="entry name" value="Homeodomain-like_sf"/>
</dbReference>
<dbReference type="SUPFAM" id="SSF46689">
    <property type="entry name" value="Homeodomain-like"/>
    <property type="match status" value="1"/>
</dbReference>
<feature type="domain" description="HTH myb-type" evidence="8">
    <location>
        <begin position="62"/>
        <end position="116"/>
    </location>
</feature>
<dbReference type="InterPro" id="IPR015495">
    <property type="entry name" value="Myb_TF_plants"/>
</dbReference>
<evidence type="ECO:0000256" key="1">
    <source>
        <dbReference type="ARBA" id="ARBA00004123"/>
    </source>
</evidence>
<dbReference type="PANTHER" id="PTHR47999">
    <property type="entry name" value="TRANSCRIPTION FACTOR MYB8-RELATED-RELATED"/>
    <property type="match status" value="1"/>
</dbReference>
<dbReference type="SMART" id="SM00717">
    <property type="entry name" value="SANT"/>
    <property type="match status" value="2"/>
</dbReference>
<feature type="region of interest" description="Disordered" evidence="6">
    <location>
        <begin position="168"/>
        <end position="211"/>
    </location>
</feature>
<evidence type="ECO:0000259" key="8">
    <source>
        <dbReference type="PROSITE" id="PS51294"/>
    </source>
</evidence>
<keyword evidence="9" id="KW-1185">Reference proteome</keyword>
<sequence length="413" mass="45864">MGRSTCCEKVGLKRGRWTAEEDEILANYIHANGEGSWRSLPKNAGLLRCGKSCRLRWINYLRADLKRGNITAQEEETIVKLHSALGNRWSLIAAQLPGRTDNEIKNYWNSHLSRKIYSFTKIIKDTKPSNIGAVTTAGEGKRRGGRTSRSAMKRHKLALMSLGIPKTVTPNEVFDPAAQENSPGGQVRDSKDMTNMQPEDNDDPDSAVLEGRRNLGMHGSCMHSSARPAGNYDERQSTGIALSSGKESSSVAVEMYGCSERETEEVLGPYEWLDNEIKRLRSILQSEGVHPSGNHAGSITTNGENEVRVIITEQDRDVNGIQKGAKNDDQEIESYGIWSSSNAEMTDGEWQIRNSSSPGNSVFDDHEWVDWENFGGGFQYYDDDQFPLWDDSGKVLCWLLDGDNADEAGDAPN</sequence>
<reference evidence="10" key="1">
    <citation type="submission" date="2025-08" db="UniProtKB">
        <authorList>
            <consortium name="RefSeq"/>
        </authorList>
    </citation>
    <scope>IDENTIFICATION</scope>
    <source>
        <tissue evidence="10">Fruit stalk</tissue>
    </source>
</reference>
<feature type="region of interest" description="Disordered" evidence="6">
    <location>
        <begin position="133"/>
        <end position="152"/>
    </location>
</feature>
<evidence type="ECO:0000256" key="2">
    <source>
        <dbReference type="ARBA" id="ARBA00023015"/>
    </source>
</evidence>
<feature type="domain" description="HTH myb-type" evidence="8">
    <location>
        <begin position="9"/>
        <end position="61"/>
    </location>
</feature>
<dbReference type="InterPro" id="IPR017930">
    <property type="entry name" value="Myb_dom"/>
</dbReference>
<evidence type="ECO:0000313" key="9">
    <source>
        <dbReference type="Proteomes" id="UP000515121"/>
    </source>
</evidence>
<organism evidence="9 10">
    <name type="scientific">Durio zibethinus</name>
    <name type="common">Durian</name>
    <dbReference type="NCBI Taxonomy" id="66656"/>
    <lineage>
        <taxon>Eukaryota</taxon>
        <taxon>Viridiplantae</taxon>
        <taxon>Streptophyta</taxon>
        <taxon>Embryophyta</taxon>
        <taxon>Tracheophyta</taxon>
        <taxon>Spermatophyta</taxon>
        <taxon>Magnoliopsida</taxon>
        <taxon>eudicotyledons</taxon>
        <taxon>Gunneridae</taxon>
        <taxon>Pentapetalae</taxon>
        <taxon>rosids</taxon>
        <taxon>malvids</taxon>
        <taxon>Malvales</taxon>
        <taxon>Malvaceae</taxon>
        <taxon>Helicteroideae</taxon>
        <taxon>Durio</taxon>
    </lineage>
</organism>
<dbReference type="Gene3D" id="1.10.10.60">
    <property type="entry name" value="Homeodomain-like"/>
    <property type="match status" value="2"/>
</dbReference>
<dbReference type="PROSITE" id="PS50090">
    <property type="entry name" value="MYB_LIKE"/>
    <property type="match status" value="2"/>
</dbReference>
<keyword evidence="5" id="KW-0539">Nucleus</keyword>
<keyword evidence="2" id="KW-0805">Transcription regulation</keyword>
<proteinExistence type="predicted"/>
<feature type="domain" description="Myb-like" evidence="7">
    <location>
        <begin position="62"/>
        <end position="112"/>
    </location>
</feature>
<name>A0A6P5Z8R8_DURZI</name>
<dbReference type="Pfam" id="PF00249">
    <property type="entry name" value="Myb_DNA-binding"/>
    <property type="match status" value="2"/>
</dbReference>
<dbReference type="OrthoDB" id="2143914at2759"/>
<dbReference type="GO" id="GO:0005634">
    <property type="term" value="C:nucleus"/>
    <property type="evidence" value="ECO:0007669"/>
    <property type="project" value="UniProtKB-SubCell"/>
</dbReference>
<dbReference type="FunFam" id="1.10.10.60:FF:000121">
    <property type="entry name" value="Myb transcription factor"/>
    <property type="match status" value="1"/>
</dbReference>
<dbReference type="GeneID" id="111298302"/>
<keyword evidence="4" id="KW-0804">Transcription</keyword>
<dbReference type="PANTHER" id="PTHR47999:SF91">
    <property type="entry name" value="TRANSCRIPTION FACTOR MYB111"/>
    <property type="match status" value="1"/>
</dbReference>
<dbReference type="KEGG" id="dzi:111298302"/>
<evidence type="ECO:0000256" key="6">
    <source>
        <dbReference type="SAM" id="MobiDB-lite"/>
    </source>
</evidence>
<dbReference type="RefSeq" id="XP_022748811.1">
    <property type="nucleotide sequence ID" value="XM_022893076.1"/>
</dbReference>
<evidence type="ECO:0000256" key="4">
    <source>
        <dbReference type="ARBA" id="ARBA00023163"/>
    </source>
</evidence>
<dbReference type="AlphaFoldDB" id="A0A6P5Z8R8"/>
<dbReference type="GO" id="GO:0003677">
    <property type="term" value="F:DNA binding"/>
    <property type="evidence" value="ECO:0007669"/>
    <property type="project" value="UniProtKB-KW"/>
</dbReference>
<evidence type="ECO:0000256" key="5">
    <source>
        <dbReference type="ARBA" id="ARBA00023242"/>
    </source>
</evidence>
<gene>
    <name evidence="10" type="primary">LOC111298302</name>
</gene>
<protein>
    <submittedName>
        <fullName evidence="10">Transcription factor MYB111-like</fullName>
    </submittedName>
</protein>
<feature type="domain" description="Myb-like" evidence="7">
    <location>
        <begin position="9"/>
        <end position="61"/>
    </location>
</feature>
<dbReference type="PROSITE" id="PS51294">
    <property type="entry name" value="HTH_MYB"/>
    <property type="match status" value="2"/>
</dbReference>
<evidence type="ECO:0000313" key="10">
    <source>
        <dbReference type="RefSeq" id="XP_022748811.1"/>
    </source>
</evidence>